<dbReference type="OrthoDB" id="3790881at2"/>
<proteinExistence type="predicted"/>
<dbReference type="RefSeq" id="WP_141928261.1">
    <property type="nucleotide sequence ID" value="NZ_BAABCI010000011.1"/>
</dbReference>
<dbReference type="EMBL" id="VFMO01000001">
    <property type="protein sequence ID" value="TQJ14456.1"/>
    <property type="molecule type" value="Genomic_DNA"/>
</dbReference>
<sequence>MRTTRALVAALAIGSVVLTGCGETKPTTITKTVTVKPSAPTAKTVTKMYDAGSSEPYDGMITFGDGGIVATPEGTWHFGLGKVASSVDGETMSYLTEGKNVLVPVAWSFTPPGGYSQAEQAGAVSQPDQTEIRMVAGGKPYLLTPDMTSSDAQIVAVPGAANQPLSLRVTYRDLTQTIDLRTGKVTGTERAAGLYDGLSTSGSGTCPEISNGFTSGVGLQVRATCGIVAVTRASYLKGSGWAPAGTAWVTATVIVNPGSFVWHNPDKTVSTYTTKVELTGASLGGKPSSSISRTGNSFNITFAAPAGKASMQLVLNQKLTGITTQVAPPQTAAVAPEPTSTSTSPTSTAAPSDPSSSPSDPSAPRSTTSSTVPSPSSTKTLPGVNAPQTVTLTQNVVSTISFRKA</sequence>
<dbReference type="PROSITE" id="PS51257">
    <property type="entry name" value="PROKAR_LIPOPROTEIN"/>
    <property type="match status" value="1"/>
</dbReference>
<evidence type="ECO:0000313" key="2">
    <source>
        <dbReference type="EMBL" id="TQJ14456.1"/>
    </source>
</evidence>
<dbReference type="Proteomes" id="UP000320806">
    <property type="component" value="Unassembled WGS sequence"/>
</dbReference>
<comment type="caution">
    <text evidence="2">The sequence shown here is derived from an EMBL/GenBank/DDBJ whole genome shotgun (WGS) entry which is preliminary data.</text>
</comment>
<organism evidence="2 3">
    <name type="scientific">Yimella lutea</name>
    <dbReference type="NCBI Taxonomy" id="587872"/>
    <lineage>
        <taxon>Bacteria</taxon>
        <taxon>Bacillati</taxon>
        <taxon>Actinomycetota</taxon>
        <taxon>Actinomycetes</taxon>
        <taxon>Micrococcales</taxon>
        <taxon>Dermacoccaceae</taxon>
        <taxon>Yimella</taxon>
    </lineage>
</organism>
<keyword evidence="3" id="KW-1185">Reference proteome</keyword>
<feature type="compositionally biased region" description="Low complexity" evidence="1">
    <location>
        <begin position="328"/>
        <end position="378"/>
    </location>
</feature>
<evidence type="ECO:0000256" key="1">
    <source>
        <dbReference type="SAM" id="MobiDB-lite"/>
    </source>
</evidence>
<name>A0A542EGU2_9MICO</name>
<evidence type="ECO:0000313" key="3">
    <source>
        <dbReference type="Proteomes" id="UP000320806"/>
    </source>
</evidence>
<gene>
    <name evidence="2" type="ORF">FB459_1917</name>
</gene>
<feature type="region of interest" description="Disordered" evidence="1">
    <location>
        <begin position="328"/>
        <end position="388"/>
    </location>
</feature>
<accession>A0A542EGU2</accession>
<reference evidence="2 3" key="1">
    <citation type="submission" date="2019-06" db="EMBL/GenBank/DDBJ databases">
        <title>Sequencing the genomes of 1000 actinobacteria strains.</title>
        <authorList>
            <person name="Klenk H.-P."/>
        </authorList>
    </citation>
    <scope>NUCLEOTIDE SEQUENCE [LARGE SCALE GENOMIC DNA]</scope>
    <source>
        <strain evidence="2 3">DSM 19828</strain>
    </source>
</reference>
<protein>
    <submittedName>
        <fullName evidence="2">Uncharacterized protein</fullName>
    </submittedName>
</protein>
<dbReference type="AlphaFoldDB" id="A0A542EGU2"/>